<dbReference type="PANTHER" id="PTHR46986">
    <property type="entry name" value="ENDORIBONUCLEASE YBEY, CHLOROPLASTIC"/>
    <property type="match status" value="1"/>
</dbReference>
<keyword evidence="2 9" id="KW-0690">Ribosome biogenesis</keyword>
<keyword evidence="4 9" id="KW-0540">Nuclease</keyword>
<protein>
    <recommendedName>
        <fullName evidence="9">Endoribonuclease YbeY</fullName>
        <ecNumber evidence="9">3.1.-.-</ecNumber>
    </recommendedName>
</protein>
<dbReference type="InterPro" id="IPR002036">
    <property type="entry name" value="YbeY"/>
</dbReference>
<evidence type="ECO:0000256" key="7">
    <source>
        <dbReference type="ARBA" id="ARBA00022801"/>
    </source>
</evidence>
<dbReference type="NCBIfam" id="TIGR00043">
    <property type="entry name" value="rRNA maturation RNase YbeY"/>
    <property type="match status" value="1"/>
</dbReference>
<keyword evidence="7 9" id="KW-0378">Hydrolase</keyword>
<evidence type="ECO:0000256" key="5">
    <source>
        <dbReference type="ARBA" id="ARBA00022723"/>
    </source>
</evidence>
<dbReference type="EMBL" id="PKHE01000004">
    <property type="protein sequence ID" value="PKY90296.1"/>
    <property type="molecule type" value="Genomic_DNA"/>
</dbReference>
<accession>A0A2I1K3R7</accession>
<dbReference type="GO" id="GO:0008270">
    <property type="term" value="F:zinc ion binding"/>
    <property type="evidence" value="ECO:0007669"/>
    <property type="project" value="UniProtKB-UniRule"/>
</dbReference>
<evidence type="ECO:0000313" key="10">
    <source>
        <dbReference type="EMBL" id="PKY90296.1"/>
    </source>
</evidence>
<evidence type="ECO:0000313" key="11">
    <source>
        <dbReference type="Proteomes" id="UP000234384"/>
    </source>
</evidence>
<gene>
    <name evidence="9" type="primary">ybeY</name>
    <name evidence="10" type="ORF">CYJ57_02355</name>
</gene>
<reference evidence="10 11" key="1">
    <citation type="submission" date="2017-12" db="EMBL/GenBank/DDBJ databases">
        <title>Phylogenetic diversity of female urinary microbiome.</title>
        <authorList>
            <person name="Thomas-White K."/>
            <person name="Wolfe A.J."/>
        </authorList>
    </citation>
    <scope>NUCLEOTIDE SEQUENCE [LARGE SCALE GENOMIC DNA]</scope>
    <source>
        <strain evidence="10 11">UMB0898</strain>
    </source>
</reference>
<comment type="caution">
    <text evidence="10">The sequence shown here is derived from an EMBL/GenBank/DDBJ whole genome shotgun (WGS) entry which is preliminary data.</text>
</comment>
<feature type="binding site" evidence="9">
    <location>
        <position position="123"/>
    </location>
    <ligand>
        <name>Zn(2+)</name>
        <dbReference type="ChEBI" id="CHEBI:29105"/>
        <note>catalytic</note>
    </ligand>
</feature>
<dbReference type="SUPFAM" id="SSF55486">
    <property type="entry name" value="Metalloproteases ('zincins'), catalytic domain"/>
    <property type="match status" value="1"/>
</dbReference>
<dbReference type="InterPro" id="IPR020549">
    <property type="entry name" value="YbeY_CS"/>
</dbReference>
<organism evidence="10 11">
    <name type="scientific">Falseniella ignava</name>
    <dbReference type="NCBI Taxonomy" id="137730"/>
    <lineage>
        <taxon>Bacteria</taxon>
        <taxon>Bacillati</taxon>
        <taxon>Bacillota</taxon>
        <taxon>Bacilli</taxon>
        <taxon>Lactobacillales</taxon>
        <taxon>Aerococcaceae</taxon>
        <taxon>Falseniella</taxon>
    </lineage>
</organism>
<sequence length="157" mass="18416">MIIDIMDEGERLNSDQYELIERIVKLTAERLSLQPEIEVDISIVTDREIHELNLNYRGIDRPTDVLSFALEEGEPDSWSELSQMNVGLNRHLGDIIISYDQAVRQAEEYRHSLDRELAFLTVHGFLHLNGYDHQTVEEEQEMFQLQEEVLKDYGLER</sequence>
<keyword evidence="3 9" id="KW-0698">rRNA processing</keyword>
<evidence type="ECO:0000256" key="3">
    <source>
        <dbReference type="ARBA" id="ARBA00022552"/>
    </source>
</evidence>
<evidence type="ECO:0000256" key="1">
    <source>
        <dbReference type="ARBA" id="ARBA00010875"/>
    </source>
</evidence>
<dbReference type="Proteomes" id="UP000234384">
    <property type="component" value="Unassembled WGS sequence"/>
</dbReference>
<dbReference type="GO" id="GO:0004521">
    <property type="term" value="F:RNA endonuclease activity"/>
    <property type="evidence" value="ECO:0007669"/>
    <property type="project" value="UniProtKB-UniRule"/>
</dbReference>
<dbReference type="GO" id="GO:0004222">
    <property type="term" value="F:metalloendopeptidase activity"/>
    <property type="evidence" value="ECO:0007669"/>
    <property type="project" value="InterPro"/>
</dbReference>
<dbReference type="Pfam" id="PF02130">
    <property type="entry name" value="YbeY"/>
    <property type="match status" value="1"/>
</dbReference>
<comment type="subcellular location">
    <subcellularLocation>
        <location evidence="9">Cytoplasm</location>
    </subcellularLocation>
</comment>
<dbReference type="PROSITE" id="PS01306">
    <property type="entry name" value="UPF0054"/>
    <property type="match status" value="1"/>
</dbReference>
<dbReference type="PANTHER" id="PTHR46986:SF1">
    <property type="entry name" value="ENDORIBONUCLEASE YBEY, CHLOROPLASTIC"/>
    <property type="match status" value="1"/>
</dbReference>
<keyword evidence="5 9" id="KW-0479">Metal-binding</keyword>
<comment type="similarity">
    <text evidence="1 9">Belongs to the endoribonuclease YbeY family.</text>
</comment>
<dbReference type="GO" id="GO:0006364">
    <property type="term" value="P:rRNA processing"/>
    <property type="evidence" value="ECO:0007669"/>
    <property type="project" value="UniProtKB-UniRule"/>
</dbReference>
<comment type="cofactor">
    <cofactor evidence="9">
        <name>Zn(2+)</name>
        <dbReference type="ChEBI" id="CHEBI:29105"/>
    </cofactor>
    <text evidence="9">Binds 1 zinc ion.</text>
</comment>
<comment type="function">
    <text evidence="9">Single strand-specific metallo-endoribonuclease involved in late-stage 70S ribosome quality control and in maturation of the 3' terminus of the 16S rRNA.</text>
</comment>
<feature type="binding site" evidence="9">
    <location>
        <position position="133"/>
    </location>
    <ligand>
        <name>Zn(2+)</name>
        <dbReference type="ChEBI" id="CHEBI:29105"/>
        <note>catalytic</note>
    </ligand>
</feature>
<keyword evidence="8 9" id="KW-0862">Zinc</keyword>
<dbReference type="Gene3D" id="3.40.390.30">
    <property type="entry name" value="Metalloproteases ('zincins'), catalytic domain"/>
    <property type="match status" value="1"/>
</dbReference>
<keyword evidence="6 9" id="KW-0255">Endonuclease</keyword>
<dbReference type="EC" id="3.1.-.-" evidence="9"/>
<dbReference type="InterPro" id="IPR023091">
    <property type="entry name" value="MetalPrtase_cat_dom_sf_prd"/>
</dbReference>
<keyword evidence="9" id="KW-0963">Cytoplasm</keyword>
<name>A0A2I1K3R7_9LACT</name>
<feature type="binding site" evidence="9">
    <location>
        <position position="127"/>
    </location>
    <ligand>
        <name>Zn(2+)</name>
        <dbReference type="ChEBI" id="CHEBI:29105"/>
        <note>catalytic</note>
    </ligand>
</feature>
<dbReference type="AlphaFoldDB" id="A0A2I1K3R7"/>
<dbReference type="HAMAP" id="MF_00009">
    <property type="entry name" value="Endoribonucl_YbeY"/>
    <property type="match status" value="1"/>
</dbReference>
<dbReference type="OrthoDB" id="9807740at2"/>
<evidence type="ECO:0000256" key="6">
    <source>
        <dbReference type="ARBA" id="ARBA00022759"/>
    </source>
</evidence>
<evidence type="ECO:0000256" key="8">
    <source>
        <dbReference type="ARBA" id="ARBA00022833"/>
    </source>
</evidence>
<proteinExistence type="inferred from homology"/>
<evidence type="ECO:0000256" key="2">
    <source>
        <dbReference type="ARBA" id="ARBA00022517"/>
    </source>
</evidence>
<dbReference type="RefSeq" id="WP_101953924.1">
    <property type="nucleotide sequence ID" value="NZ_PKHE01000004.1"/>
</dbReference>
<evidence type="ECO:0000256" key="4">
    <source>
        <dbReference type="ARBA" id="ARBA00022722"/>
    </source>
</evidence>
<dbReference type="GO" id="GO:0005737">
    <property type="term" value="C:cytoplasm"/>
    <property type="evidence" value="ECO:0007669"/>
    <property type="project" value="UniProtKB-SubCell"/>
</dbReference>
<evidence type="ECO:0000256" key="9">
    <source>
        <dbReference type="HAMAP-Rule" id="MF_00009"/>
    </source>
</evidence>